<evidence type="ECO:0000313" key="1">
    <source>
        <dbReference type="EMBL" id="KEZ89236.1"/>
    </source>
</evidence>
<dbReference type="EMBL" id="JPME01000018">
    <property type="protein sequence ID" value="KEZ89236.1"/>
    <property type="molecule type" value="Genomic_DNA"/>
</dbReference>
<name>A0A084JJV2_9FIRM</name>
<keyword evidence="2" id="KW-1185">Reference proteome</keyword>
<sequence length="325" mass="38239">MELFSEIYNCYYQVVARILEEASQATISPAEMARIAEKYGYDESALTIIPHLLDGDWALLTPDEGGKNFASRLSQPVRVPFTSLQKSWLKTLLEDERIGLFFTDEQLELLRQLLADTAPLYDPSAFQYFDHYQDRDVINSSFRKHFQLILKAIEQHQTLKLSYYSVKGRLMEFTYLPCRIEYSAKDGKFRLYALYRRRNGWRMDILHIGRILKIEETGYYIEEPIDMDQFTEDSLCQEPIVMEISDERNALDRTMLHFSCYQKKVERIDETGKYRCSIYYDKTRETELLIQVLAFGPVVRVLGPASFLNQVRERVSRQQKLTISF</sequence>
<protein>
    <submittedName>
        <fullName evidence="1">Uncharacterized protein</fullName>
    </submittedName>
</protein>
<dbReference type="Proteomes" id="UP000028525">
    <property type="component" value="Unassembled WGS sequence"/>
</dbReference>
<accession>A0A084JJV2</accession>
<comment type="caution">
    <text evidence="1">The sequence shown here is derived from an EMBL/GenBank/DDBJ whole genome shotgun (WGS) entry which is preliminary data.</text>
</comment>
<dbReference type="PROSITE" id="PS52050">
    <property type="entry name" value="WYL"/>
    <property type="match status" value="1"/>
</dbReference>
<organism evidence="1 2">
    <name type="scientific">Lacrimispora celerecrescens</name>
    <dbReference type="NCBI Taxonomy" id="29354"/>
    <lineage>
        <taxon>Bacteria</taxon>
        <taxon>Bacillati</taxon>
        <taxon>Bacillota</taxon>
        <taxon>Clostridia</taxon>
        <taxon>Lachnospirales</taxon>
        <taxon>Lachnospiraceae</taxon>
        <taxon>Lacrimispora</taxon>
    </lineage>
</organism>
<dbReference type="AlphaFoldDB" id="A0A084JJV2"/>
<dbReference type="RefSeq" id="WP_038282268.1">
    <property type="nucleotide sequence ID" value="NZ_JPME01000018.1"/>
</dbReference>
<dbReference type="STRING" id="29354.IO98_14680"/>
<proteinExistence type="predicted"/>
<gene>
    <name evidence="1" type="ORF">IO98_14680</name>
</gene>
<dbReference type="OrthoDB" id="9815009at2"/>
<evidence type="ECO:0000313" key="2">
    <source>
        <dbReference type="Proteomes" id="UP000028525"/>
    </source>
</evidence>
<reference evidence="1 2" key="1">
    <citation type="submission" date="2014-07" db="EMBL/GenBank/DDBJ databases">
        <title>Draft genome of Clostridium celerecrescens 152B isolated from sediments associated with methane hydrate from Krishna Godavari basin.</title>
        <authorList>
            <person name="Honkalas V.S."/>
            <person name="Dabir A.P."/>
            <person name="Arora P."/>
            <person name="Dhakephalkar P.K."/>
        </authorList>
    </citation>
    <scope>NUCLEOTIDE SEQUENCE [LARGE SCALE GENOMIC DNA]</scope>
    <source>
        <strain evidence="1 2">152B</strain>
    </source>
</reference>